<gene>
    <name evidence="4" type="ORF">EYW49_08300</name>
</gene>
<keyword evidence="5" id="KW-1185">Reference proteome</keyword>
<feature type="compositionally biased region" description="Low complexity" evidence="1">
    <location>
        <begin position="1305"/>
        <end position="1317"/>
    </location>
</feature>
<accession>A0A4V2KTU0</accession>
<keyword evidence="2" id="KW-0472">Membrane</keyword>
<feature type="region of interest" description="Disordered" evidence="1">
    <location>
        <begin position="1222"/>
        <end position="1341"/>
    </location>
</feature>
<feature type="compositionally biased region" description="Pro residues" evidence="1">
    <location>
        <begin position="1189"/>
        <end position="1203"/>
    </location>
</feature>
<dbReference type="EMBL" id="SJFN01000010">
    <property type="protein sequence ID" value="TBW38690.1"/>
    <property type="molecule type" value="Genomic_DNA"/>
</dbReference>
<feature type="domain" description="AsmA" evidence="3">
    <location>
        <begin position="7"/>
        <end position="119"/>
    </location>
</feature>
<sequence length="1341" mass="135767">MNSLYIGVGVTIIVVLLTALIGPFFIDWTAHRDLFEREIGRIVGAQTRILGDVEARLLPSPRLRFADVVIGPVDTPLLRIGRFELDLEAAPLIKGEIRVAETRLERPAVDIAIAADGRPVLPAAQGLGGLGAASVDLIEISDGRFTLSDLRSGERYEVSRIAATGATASLAGPWKFDGGAVVGSRAVAFRLAAAAAGDGGLGLKIQAGAADDPASAALDAVVRIGERGLTLTGSLTAERREALAGVPAALGGGFFHLDAQIAGTPDAIEATGIALAVGPEEKAAQFTGDGRVTLGRTPRLEARLAAKQIDLDRLAAREDTPRADPARLIGDLITGLSGLGEGTAATRLRLDVQGLVIGGGVVQELGAEVVGRPGGLALEKLEARLPGRARLDLSGRVATAGGPRFEGRAELSAEQPALLAAWWRGRPIPGERFDPVSLAGEVAIAADRLSGEGLALKVGTATARGRFGWTRGAALSIAASADRLEFDQLARLGRLFFDEDGAGRPAALEVDLDAGALVVGGIAARTVGIRARASDETLAIDRLSVADFAGARLEGSGRIDRPTTVPDGSIDLTIVAARPEAAVRAVAGLFGDAALVDRAVGIAALAAPLDLRLKLAGRASGNAASDVAFTAEGRAAGATLAVDGRYAGRIDDPVHATVKARASLDGAAPTGALARALGPVGAKGRIAVAVTADGVAAGEGLTIDASASLGAGRIATGGRLRIADGGVEILDGRASVASPDATGLAALAGRPLLAIERRLPLDVSLKLAGVWPKLAISDLAGRIDAAAVRASGTVDLGRRPAAVAGSIELDRVDVATLAGLVLGEGASADGGAGGAVWSDAALAEPAFAGIADLAVTVAAGRAALSDTVALDHLRFALDARAGRTRIRDLAAGFAGGTFAGEIAVDRDERSGTRIDGRASLSGVSLEEIGWRNGDRPVASGRIGGDATFATTGRSAAAMVAGLSGQGNLRLDGVRVAGIGIDALSATAVAADSGAATTPDEIEKVFRARMAASATQIERAEAPFAMEAGVARSGRIAVETPAARISGRMAVDLPRGALDADWTLEPLGKAAEGTRTPISKATPSAGITLRGPIDRPQVRFDVAPLAAYLTLRSFERDIDRVETLQQDIVERQRFARERRRLEEIRQEEERARKAQEAETLRRAQEAEAARRAEAQRRAQEAEAARRAAQAPPPPAPAPVAPPPAPIAPAPAPIVAPAPIAVPPTSPASAAPNPPVPSPAASPAPNLPPPAVTAPLAPTPTVAAPASDGAVPTPPSAAPAPIAGSPTAPSPVAAAPPPAEPPPLPPMIRIAPAPSILGSGAAGSGGSTGAPMTILPPGVQPPP</sequence>
<feature type="transmembrane region" description="Helical" evidence="2">
    <location>
        <begin position="5"/>
        <end position="26"/>
    </location>
</feature>
<proteinExistence type="predicted"/>
<feature type="compositionally biased region" description="Basic and acidic residues" evidence="1">
    <location>
        <begin position="1144"/>
        <end position="1184"/>
    </location>
</feature>
<evidence type="ECO:0000256" key="2">
    <source>
        <dbReference type="SAM" id="Phobius"/>
    </source>
</evidence>
<dbReference type="OrthoDB" id="9816380at2"/>
<dbReference type="Pfam" id="PF05170">
    <property type="entry name" value="AsmA"/>
    <property type="match status" value="2"/>
</dbReference>
<evidence type="ECO:0000313" key="5">
    <source>
        <dbReference type="Proteomes" id="UP000292781"/>
    </source>
</evidence>
<evidence type="ECO:0000313" key="4">
    <source>
        <dbReference type="EMBL" id="TBW38690.1"/>
    </source>
</evidence>
<feature type="region of interest" description="Disordered" evidence="1">
    <location>
        <begin position="1144"/>
        <end position="1203"/>
    </location>
</feature>
<feature type="compositionally biased region" description="Pro residues" evidence="1">
    <location>
        <begin position="1222"/>
        <end position="1250"/>
    </location>
</feature>
<feature type="compositionally biased region" description="Low complexity" evidence="1">
    <location>
        <begin position="1251"/>
        <end position="1269"/>
    </location>
</feature>
<dbReference type="InterPro" id="IPR052894">
    <property type="entry name" value="AsmA-related"/>
</dbReference>
<dbReference type="RefSeq" id="WP_131308123.1">
    <property type="nucleotide sequence ID" value="NZ_SJFN01000010.1"/>
</dbReference>
<dbReference type="Proteomes" id="UP000292781">
    <property type="component" value="Unassembled WGS sequence"/>
</dbReference>
<feature type="compositionally biased region" description="Pro residues" evidence="1">
    <location>
        <begin position="1292"/>
        <end position="1304"/>
    </location>
</feature>
<evidence type="ECO:0000256" key="1">
    <source>
        <dbReference type="SAM" id="MobiDB-lite"/>
    </source>
</evidence>
<dbReference type="PANTHER" id="PTHR30441">
    <property type="entry name" value="DUF748 DOMAIN-CONTAINING PROTEIN"/>
    <property type="match status" value="1"/>
</dbReference>
<dbReference type="GO" id="GO:0005886">
    <property type="term" value="C:plasma membrane"/>
    <property type="evidence" value="ECO:0007669"/>
    <property type="project" value="TreeGrafter"/>
</dbReference>
<dbReference type="PANTHER" id="PTHR30441:SF4">
    <property type="entry name" value="PROTEIN ASMA"/>
    <property type="match status" value="1"/>
</dbReference>
<evidence type="ECO:0000259" key="3">
    <source>
        <dbReference type="Pfam" id="PF05170"/>
    </source>
</evidence>
<keyword evidence="2" id="KW-1133">Transmembrane helix</keyword>
<reference evidence="4 5" key="1">
    <citation type="submission" date="2019-02" db="EMBL/GenBank/DDBJ databases">
        <title>Siculibacillus lacustris gen. nov., sp. nov., a new rosette-forming bacterium isolated from a freshwater crater lake (Lake St. Ana, Romania).</title>
        <authorList>
            <person name="Felfoldi T."/>
            <person name="Marton Z."/>
            <person name="Szabo A."/>
            <person name="Mentes A."/>
            <person name="Boka K."/>
            <person name="Marialigeti K."/>
            <person name="Mathe I."/>
            <person name="Koncz M."/>
            <person name="Schumann P."/>
            <person name="Toth E."/>
        </authorList>
    </citation>
    <scope>NUCLEOTIDE SEQUENCE [LARGE SCALE GENOMIC DNA]</scope>
    <source>
        <strain evidence="4 5">SA-279</strain>
    </source>
</reference>
<keyword evidence="2" id="KW-0812">Transmembrane</keyword>
<comment type="caution">
    <text evidence="4">The sequence shown here is derived from an EMBL/GenBank/DDBJ whole genome shotgun (WGS) entry which is preliminary data.</text>
</comment>
<dbReference type="InterPro" id="IPR007844">
    <property type="entry name" value="AsmA"/>
</dbReference>
<protein>
    <submittedName>
        <fullName evidence="4">AsmA family protein</fullName>
    </submittedName>
</protein>
<dbReference type="GO" id="GO:0090313">
    <property type="term" value="P:regulation of protein targeting to membrane"/>
    <property type="evidence" value="ECO:0007669"/>
    <property type="project" value="TreeGrafter"/>
</dbReference>
<feature type="domain" description="AsmA" evidence="3">
    <location>
        <begin position="846"/>
        <end position="1032"/>
    </location>
</feature>
<organism evidence="4 5">
    <name type="scientific">Siculibacillus lacustris</name>
    <dbReference type="NCBI Taxonomy" id="1549641"/>
    <lineage>
        <taxon>Bacteria</taxon>
        <taxon>Pseudomonadati</taxon>
        <taxon>Pseudomonadota</taxon>
        <taxon>Alphaproteobacteria</taxon>
        <taxon>Hyphomicrobiales</taxon>
        <taxon>Ancalomicrobiaceae</taxon>
        <taxon>Siculibacillus</taxon>
    </lineage>
</organism>
<name>A0A4V2KTU0_9HYPH</name>
<feature type="compositionally biased region" description="Low complexity" evidence="1">
    <location>
        <begin position="1277"/>
        <end position="1291"/>
    </location>
</feature>